<name>A0ABQ5QB59_9BACT</name>
<organism evidence="3 4">
    <name type="scientific">Geothrix limicola</name>
    <dbReference type="NCBI Taxonomy" id="2927978"/>
    <lineage>
        <taxon>Bacteria</taxon>
        <taxon>Pseudomonadati</taxon>
        <taxon>Acidobacteriota</taxon>
        <taxon>Holophagae</taxon>
        <taxon>Holophagales</taxon>
        <taxon>Holophagaceae</taxon>
        <taxon>Geothrix</taxon>
    </lineage>
</organism>
<dbReference type="Gene3D" id="1.10.3210.10">
    <property type="entry name" value="Hypothetical protein af1432"/>
    <property type="match status" value="1"/>
</dbReference>
<dbReference type="SUPFAM" id="SSF109604">
    <property type="entry name" value="HD-domain/PDEase-like"/>
    <property type="match status" value="1"/>
</dbReference>
<dbReference type="InterPro" id="IPR003607">
    <property type="entry name" value="HD/PDEase_dom"/>
</dbReference>
<proteinExistence type="predicted"/>
<feature type="region of interest" description="Disordered" evidence="1">
    <location>
        <begin position="157"/>
        <end position="190"/>
    </location>
</feature>
<accession>A0ABQ5QB59</accession>
<protein>
    <recommendedName>
        <fullName evidence="2">HD-GYP domain-containing protein</fullName>
    </recommendedName>
</protein>
<evidence type="ECO:0000256" key="1">
    <source>
        <dbReference type="SAM" id="MobiDB-lite"/>
    </source>
</evidence>
<dbReference type="SMART" id="SM00471">
    <property type="entry name" value="HDc"/>
    <property type="match status" value="1"/>
</dbReference>
<dbReference type="InterPro" id="IPR006675">
    <property type="entry name" value="HDIG_dom"/>
</dbReference>
<comment type="caution">
    <text evidence="3">The sequence shown here is derived from an EMBL/GenBank/DDBJ whole genome shotgun (WGS) entry which is preliminary data.</text>
</comment>
<evidence type="ECO:0000313" key="4">
    <source>
        <dbReference type="Proteomes" id="UP001165069"/>
    </source>
</evidence>
<dbReference type="PANTHER" id="PTHR43155">
    <property type="entry name" value="CYCLIC DI-GMP PHOSPHODIESTERASE PA4108-RELATED"/>
    <property type="match status" value="1"/>
</dbReference>
<sequence>MSPSTLILGDALANRCSQVLYRCLEEVGSTKGALYLRAPGQGGFEVVSFYGWPRGTRPPVSIPETHPLVIHTQRMRRTFVVNDASESPELAAFGQGGEWPRYLITPVYLAGDWVGLLIQRDLIKGGTFNVDRDEPPTLAICGDLVQALREFRLYGATPQSVPAPPPASEAPAAGPGAGSDTGSAVGPGVVPEGLPTASAIIDEVAPMAERLLPPAPMTAPPMHTTGVHIPSGGPSARERMYGFPGGQDGYTALPWEADRTLSGWVAPPPVNPERKRGMVPPEQRLFFWEIAGLLSQILSASAVALWIEDPEEIRPILAYSTLPLSPDLQQQILAHATFHLPTVREQDLRLITRAEMPESAPITGAFSTYMPLLLNETLQGHDLLLVFRQEDHSFSIAEIEAIQQLGRILGLHMQEARLHERYHHAFLSVSHRILQSSESRLPTLRPHSLATARLARDLALKLELTTEEVEAVSIAAILHDVGLLMLDPAMLNKPELSAEELKKVRSHPEMAAVFLKDLRFPFDVVKMIRHHHERWDGRGYPEGLRETSIPIGSRIIGLIEAYEVMTSGKGYRRPKGFRQVLAELENEAGSQFDPKVVEAFRELMARKGEQG</sequence>
<feature type="compositionally biased region" description="Low complexity" evidence="1">
    <location>
        <begin position="169"/>
        <end position="184"/>
    </location>
</feature>
<evidence type="ECO:0000313" key="3">
    <source>
        <dbReference type="EMBL" id="GLH71779.1"/>
    </source>
</evidence>
<feature type="domain" description="HD-GYP" evidence="2">
    <location>
        <begin position="422"/>
        <end position="611"/>
    </location>
</feature>
<dbReference type="InterPro" id="IPR037522">
    <property type="entry name" value="HD_GYP_dom"/>
</dbReference>
<dbReference type="SUPFAM" id="SSF55781">
    <property type="entry name" value="GAF domain-like"/>
    <property type="match status" value="2"/>
</dbReference>
<keyword evidence="4" id="KW-1185">Reference proteome</keyword>
<dbReference type="NCBIfam" id="TIGR00277">
    <property type="entry name" value="HDIG"/>
    <property type="match status" value="1"/>
</dbReference>
<evidence type="ECO:0000259" key="2">
    <source>
        <dbReference type="PROSITE" id="PS51832"/>
    </source>
</evidence>
<dbReference type="CDD" id="cd00077">
    <property type="entry name" value="HDc"/>
    <property type="match status" value="1"/>
</dbReference>
<dbReference type="Pfam" id="PF13487">
    <property type="entry name" value="HD_5"/>
    <property type="match status" value="1"/>
</dbReference>
<dbReference type="Proteomes" id="UP001165069">
    <property type="component" value="Unassembled WGS sequence"/>
</dbReference>
<dbReference type="PROSITE" id="PS51832">
    <property type="entry name" value="HD_GYP"/>
    <property type="match status" value="1"/>
</dbReference>
<dbReference type="PANTHER" id="PTHR43155:SF2">
    <property type="entry name" value="CYCLIC DI-GMP PHOSPHODIESTERASE PA4108"/>
    <property type="match status" value="1"/>
</dbReference>
<dbReference type="RefSeq" id="WP_285569323.1">
    <property type="nucleotide sequence ID" value="NZ_BSDE01000001.1"/>
</dbReference>
<dbReference type="EMBL" id="BSDE01000001">
    <property type="protein sequence ID" value="GLH71779.1"/>
    <property type="molecule type" value="Genomic_DNA"/>
</dbReference>
<gene>
    <name evidence="3" type="ORF">GETHLI_02810</name>
</gene>
<reference evidence="3 4" key="1">
    <citation type="journal article" date="2023" name="Antonie Van Leeuwenhoek">
        <title>Mesoterricola silvestris gen. nov., sp. nov., Mesoterricola sediminis sp. nov., Geothrix oryzae sp. nov., Geothrix edaphica sp. nov., Geothrix rubra sp. nov., and Geothrix limicola sp. nov., six novel members of Acidobacteriota isolated from soils.</title>
        <authorList>
            <person name="Itoh H."/>
            <person name="Sugisawa Y."/>
            <person name="Mise K."/>
            <person name="Xu Z."/>
            <person name="Kuniyasu M."/>
            <person name="Ushijima N."/>
            <person name="Kawano K."/>
            <person name="Kobayashi E."/>
            <person name="Shiratori Y."/>
            <person name="Masuda Y."/>
            <person name="Senoo K."/>
        </authorList>
    </citation>
    <scope>NUCLEOTIDE SEQUENCE [LARGE SCALE GENOMIC DNA]</scope>
    <source>
        <strain evidence="3 4">Red804</strain>
    </source>
</reference>